<name>A0ABM0PYS5_GALVR</name>
<dbReference type="SMART" id="SM00034">
    <property type="entry name" value="CLECT"/>
    <property type="match status" value="1"/>
</dbReference>
<dbReference type="InterPro" id="IPR016187">
    <property type="entry name" value="CTDL_fold"/>
</dbReference>
<keyword evidence="3" id="KW-0430">Lectin</keyword>
<reference evidence="9" key="1">
    <citation type="submission" date="2025-08" db="UniProtKB">
        <authorList>
            <consortium name="RefSeq"/>
        </authorList>
    </citation>
    <scope>IDENTIFICATION</scope>
</reference>
<keyword evidence="5 6" id="KW-0472">Membrane</keyword>
<dbReference type="Gene3D" id="3.10.100.10">
    <property type="entry name" value="Mannose-Binding Protein A, subunit A"/>
    <property type="match status" value="1"/>
</dbReference>
<evidence type="ECO:0000256" key="4">
    <source>
        <dbReference type="ARBA" id="ARBA00022968"/>
    </source>
</evidence>
<evidence type="ECO:0000259" key="7">
    <source>
        <dbReference type="PROSITE" id="PS50041"/>
    </source>
</evidence>
<evidence type="ECO:0000313" key="9">
    <source>
        <dbReference type="RefSeq" id="XP_008561266.1"/>
    </source>
</evidence>
<keyword evidence="6" id="KW-1133">Transmembrane helix</keyword>
<keyword evidence="8" id="KW-1185">Reference proteome</keyword>
<evidence type="ECO:0000256" key="3">
    <source>
        <dbReference type="ARBA" id="ARBA00022734"/>
    </source>
</evidence>
<dbReference type="CDD" id="cd03593">
    <property type="entry name" value="CLECT_NK_receptors_like"/>
    <property type="match status" value="1"/>
</dbReference>
<proteinExistence type="predicted"/>
<dbReference type="SUPFAM" id="SSF56436">
    <property type="entry name" value="C-type lectin-like"/>
    <property type="match status" value="1"/>
</dbReference>
<dbReference type="PROSITE" id="PS50041">
    <property type="entry name" value="C_TYPE_LECTIN_2"/>
    <property type="match status" value="1"/>
</dbReference>
<dbReference type="Pfam" id="PF00059">
    <property type="entry name" value="Lectin_C"/>
    <property type="match status" value="1"/>
</dbReference>
<dbReference type="GeneID" id="103581143"/>
<keyword evidence="4" id="KW-0735">Signal-anchor</keyword>
<protein>
    <submittedName>
        <fullName evidence="9">C-type lectin domain family 2 member D11-like</fullName>
    </submittedName>
</protein>
<dbReference type="Proteomes" id="UP000694923">
    <property type="component" value="Unplaced"/>
</dbReference>
<feature type="domain" description="C-type lectin" evidence="7">
    <location>
        <begin position="89"/>
        <end position="190"/>
    </location>
</feature>
<dbReference type="InterPro" id="IPR033992">
    <property type="entry name" value="NKR-like_CTLD"/>
</dbReference>
<dbReference type="InterPro" id="IPR001304">
    <property type="entry name" value="C-type_lectin-like"/>
</dbReference>
<accession>A0ABM0PYS5</accession>
<comment type="subcellular location">
    <subcellularLocation>
        <location evidence="1">Cell membrane</location>
        <topology evidence="1">Single-pass type II membrane protein</topology>
    </subcellularLocation>
</comment>
<evidence type="ECO:0000256" key="1">
    <source>
        <dbReference type="ARBA" id="ARBA00004401"/>
    </source>
</evidence>
<evidence type="ECO:0000256" key="6">
    <source>
        <dbReference type="SAM" id="Phobius"/>
    </source>
</evidence>
<feature type="transmembrane region" description="Helical" evidence="6">
    <location>
        <begin position="50"/>
        <end position="67"/>
    </location>
</feature>
<evidence type="ECO:0000313" key="8">
    <source>
        <dbReference type="Proteomes" id="UP000694923"/>
    </source>
</evidence>
<dbReference type="InterPro" id="IPR050828">
    <property type="entry name" value="C-type_lectin/matrix_domain"/>
</dbReference>
<evidence type="ECO:0000256" key="2">
    <source>
        <dbReference type="ARBA" id="ARBA00022692"/>
    </source>
</evidence>
<dbReference type="RefSeq" id="XP_008561266.1">
    <property type="nucleotide sequence ID" value="XM_008563044.1"/>
</dbReference>
<keyword evidence="2 6" id="KW-0812">Transmembrane</keyword>
<evidence type="ECO:0000256" key="5">
    <source>
        <dbReference type="ARBA" id="ARBA00023136"/>
    </source>
</evidence>
<dbReference type="PANTHER" id="PTHR45710">
    <property type="entry name" value="C-TYPE LECTIN DOMAIN-CONTAINING PROTEIN 180"/>
    <property type="match status" value="1"/>
</dbReference>
<dbReference type="PANTHER" id="PTHR45710:SF35">
    <property type="entry name" value="C-TYPE LECTIN DOMAIN FAMILY 2 MEMBER D"/>
    <property type="match status" value="1"/>
</dbReference>
<dbReference type="InterPro" id="IPR016186">
    <property type="entry name" value="C-type_lectin-like/link_sf"/>
</dbReference>
<sequence length="226" mass="25471">MMPSEAALVTLKTDLTCRDGLEEEESGKTRQRKCLEIITHVTLAKVNCCFLIIAVLTTCVIAFSVVLSEKKATIEHHVYAVCPENWIGFGSKCFYFSEDARNWTFSQTFCASLEASLAQFETMEELKFLRRYKGSSDHWIGLSREPLHHTWKWTDSTEYNFSVAIRGVGESAYLNELGVSSASVYTERKWICSKPNSHSYSCQSALSSSSTVICYIQLLLCFFGSA</sequence>
<gene>
    <name evidence="9" type="primary">LOC103581143</name>
</gene>
<organism evidence="8 9">
    <name type="scientific">Galeopterus variegatus</name>
    <name type="common">Malayan flying lemur</name>
    <name type="synonym">Cynocephalus variegatus</name>
    <dbReference type="NCBI Taxonomy" id="482537"/>
    <lineage>
        <taxon>Eukaryota</taxon>
        <taxon>Metazoa</taxon>
        <taxon>Chordata</taxon>
        <taxon>Craniata</taxon>
        <taxon>Vertebrata</taxon>
        <taxon>Euteleostomi</taxon>
        <taxon>Mammalia</taxon>
        <taxon>Eutheria</taxon>
        <taxon>Euarchontoglires</taxon>
        <taxon>Dermoptera</taxon>
        <taxon>Cynocephalidae</taxon>
        <taxon>Galeopterus</taxon>
    </lineage>
</organism>